<dbReference type="InterPro" id="IPR056518">
    <property type="entry name" value="HEAT_Ints3_C"/>
</dbReference>
<keyword evidence="4" id="KW-0963">Cytoplasm</keyword>
<feature type="domain" description="Integrator complex subunit 3 N-terminal" evidence="7">
    <location>
        <begin position="98"/>
        <end position="510"/>
    </location>
</feature>
<evidence type="ECO:0000256" key="2">
    <source>
        <dbReference type="ARBA" id="ARBA00004496"/>
    </source>
</evidence>
<keyword evidence="6" id="KW-0812">Transmembrane</keyword>
<feature type="transmembrane region" description="Helical" evidence="6">
    <location>
        <begin position="6"/>
        <end position="22"/>
    </location>
</feature>
<keyword evidence="5" id="KW-0539">Nucleus</keyword>
<evidence type="ECO:0000256" key="4">
    <source>
        <dbReference type="ARBA" id="ARBA00022490"/>
    </source>
</evidence>
<dbReference type="Pfam" id="PF10189">
    <property type="entry name" value="Ints3_N"/>
    <property type="match status" value="1"/>
</dbReference>
<organism evidence="9 10">
    <name type="scientific">Gossypium anomalum</name>
    <dbReference type="NCBI Taxonomy" id="47600"/>
    <lineage>
        <taxon>Eukaryota</taxon>
        <taxon>Viridiplantae</taxon>
        <taxon>Streptophyta</taxon>
        <taxon>Embryophyta</taxon>
        <taxon>Tracheophyta</taxon>
        <taxon>Spermatophyta</taxon>
        <taxon>Magnoliopsida</taxon>
        <taxon>eudicotyledons</taxon>
        <taxon>Gunneridae</taxon>
        <taxon>Pentapetalae</taxon>
        <taxon>rosids</taxon>
        <taxon>malvids</taxon>
        <taxon>Malvales</taxon>
        <taxon>Malvaceae</taxon>
        <taxon>Malvoideae</taxon>
        <taxon>Gossypium</taxon>
    </lineage>
</organism>
<dbReference type="OrthoDB" id="2021145at2759"/>
<sequence>MILVKFSEILFVIIILAFAFVGSGTRPNTLLLPFLFFLAVLKLQISDSPPVSVGHRYKEDVVSSYEAHNQLELSLRQAFDLLQSKLRPPFSLTIPDPQEYTLLNQAILYGVLIEPHFAKIHIKHLHAIVIDGYKLFLSLLVGIVNELYGKLVDSVKEQLIWVTKEMIDVSATGIDSLLVCLMRQIVGGDFSDGNLWLCFELVSLCLSKWDCLLQEKPVVLTSALYTFLRLLADHCRVSNNLKLEMLRQMEIEFCVKMLRDQFQLCLKIGRDLVRLLQDLFHVPEFKSIWKDLVSNPSEFRTAEYLDISQLYCIRTSTRYFLLRITPEMETQLRFLLTHVMLGNQKRYQIWFENKFLLGPERESLIVDIVRFICCAHHPSNEIIQSNIIPRWAVIGWLLTCCKKKYIEANGRLALFYDWLFFNEKVDNIMNIEPAMLLMVCSLPKYVNFTHSLLEFLLLLVDNYDLDRKTIILRGVSSAFKSLVQKGVVHSLDVLTRCDVLSPFIRERLQNLLLNDQGKVPRDLLPVDLPGHSTQSLRLPDMSCMGNSTQSTQEQLTSEGDDGLNTRVVVVPGGNEVDSIERLVESIGDIIEESYARGLQTLEAILFSIVNQCNQRNTSNSICSEDLLSKITKELESNGYQLFTSLGIVECDDEIGSATAVIIRTFIFSQNERIQEMLLRWARNGFPVGARLLSYALRLAHEAYAAGCLENSVAVAKVRESRMPLLEYHFDGYFNFLNKRKGDSSENFVSVSEMDEKAIANLVDTAFTAYRHFLSSSRVISQKESDTSLSKLLFSDLKDCSDWKRIRMKNLFCNIFCYLSDLSICEEDIIRLLIEKLDYVDLTEMQFQIGLKKFSLFGDNHKLVFHLIKNSLNWNSVEQHKLWGLIRSELPVSEVQVEKIILEFFCSGKIDVNLSAIAAGGLLTLCSSCAPTSALVGTIMSLPNNFFQDFAAAALATWAASNASMLFDSITEFAEKLKNKNTGSTFLNSTETEINQSTILWLLNYYNAQGINVSNMLSNLYPNSCSIVCLPIPLNLHLPAVLIKLEETKACSKADITRICCLLSTAISETAKASTIMYSTSFKFLCALTENHCDVLHVKGKYTDNPLDLVFRVI</sequence>
<dbReference type="EMBL" id="JAHUZN010000005">
    <property type="protein sequence ID" value="KAG8495202.1"/>
    <property type="molecule type" value="Genomic_DNA"/>
</dbReference>
<dbReference type="PANTHER" id="PTHR13587">
    <property type="entry name" value="INTEGRATOR COMPLEX SUBUNIT 3"/>
    <property type="match status" value="1"/>
</dbReference>
<dbReference type="Pfam" id="PF24566">
    <property type="entry name" value="HEAT_Ints3_C"/>
    <property type="match status" value="1"/>
</dbReference>
<dbReference type="InterPro" id="IPR019333">
    <property type="entry name" value="INTS3_N"/>
</dbReference>
<dbReference type="InterPro" id="IPR045334">
    <property type="entry name" value="INTS3"/>
</dbReference>
<evidence type="ECO:0000256" key="1">
    <source>
        <dbReference type="ARBA" id="ARBA00004123"/>
    </source>
</evidence>
<evidence type="ECO:0000256" key="5">
    <source>
        <dbReference type="ARBA" id="ARBA00023242"/>
    </source>
</evidence>
<dbReference type="GO" id="GO:0005737">
    <property type="term" value="C:cytoplasm"/>
    <property type="evidence" value="ECO:0007669"/>
    <property type="project" value="UniProtKB-SubCell"/>
</dbReference>
<dbReference type="AlphaFoldDB" id="A0A8J6D1H9"/>
<evidence type="ECO:0000259" key="7">
    <source>
        <dbReference type="Pfam" id="PF10189"/>
    </source>
</evidence>
<accession>A0A8J6D1H9</accession>
<evidence type="ECO:0000313" key="9">
    <source>
        <dbReference type="EMBL" id="KAG8495202.1"/>
    </source>
</evidence>
<keyword evidence="6" id="KW-0472">Membrane</keyword>
<comment type="similarity">
    <text evidence="3">Belongs to the Integrator subunit 3 family.</text>
</comment>
<evidence type="ECO:0000256" key="6">
    <source>
        <dbReference type="SAM" id="Phobius"/>
    </source>
</evidence>
<evidence type="ECO:0000256" key="3">
    <source>
        <dbReference type="ARBA" id="ARBA00006130"/>
    </source>
</evidence>
<gene>
    <name evidence="9" type="ORF">CXB51_012829</name>
</gene>
<comment type="subcellular location">
    <subcellularLocation>
        <location evidence="2">Cytoplasm</location>
    </subcellularLocation>
    <subcellularLocation>
        <location evidence="1">Nucleus</location>
    </subcellularLocation>
</comment>
<feature type="domain" description="Ints3-like C-terminal" evidence="8">
    <location>
        <begin position="763"/>
        <end position="1003"/>
    </location>
</feature>
<keyword evidence="6" id="KW-1133">Transmembrane helix</keyword>
<comment type="caution">
    <text evidence="9">The sequence shown here is derived from an EMBL/GenBank/DDBJ whole genome shotgun (WGS) entry which is preliminary data.</text>
</comment>
<name>A0A8J6D1H9_9ROSI</name>
<protein>
    <recommendedName>
        <fullName evidence="11">Integrator complex subunit 3</fullName>
    </recommendedName>
</protein>
<evidence type="ECO:0000259" key="8">
    <source>
        <dbReference type="Pfam" id="PF24566"/>
    </source>
</evidence>
<dbReference type="Proteomes" id="UP000701853">
    <property type="component" value="Chromosome 5"/>
</dbReference>
<evidence type="ECO:0008006" key="11">
    <source>
        <dbReference type="Google" id="ProtNLM"/>
    </source>
</evidence>
<evidence type="ECO:0000313" key="10">
    <source>
        <dbReference type="Proteomes" id="UP000701853"/>
    </source>
</evidence>
<dbReference type="GO" id="GO:0005634">
    <property type="term" value="C:nucleus"/>
    <property type="evidence" value="ECO:0007669"/>
    <property type="project" value="UniProtKB-SubCell"/>
</dbReference>
<dbReference type="PANTHER" id="PTHR13587:SF7">
    <property type="entry name" value="INTEGRATOR COMPLEX SUBUNIT 3"/>
    <property type="match status" value="1"/>
</dbReference>
<reference evidence="9 10" key="1">
    <citation type="journal article" date="2021" name="bioRxiv">
        <title>The Gossypium anomalum genome as a resource for cotton improvement and evolutionary analysis of hybrid incompatibility.</title>
        <authorList>
            <person name="Grover C.E."/>
            <person name="Yuan D."/>
            <person name="Arick M.A."/>
            <person name="Miller E.R."/>
            <person name="Hu G."/>
            <person name="Peterson D.G."/>
            <person name="Wendel J.F."/>
            <person name="Udall J.A."/>
        </authorList>
    </citation>
    <scope>NUCLEOTIDE SEQUENCE [LARGE SCALE GENOMIC DNA]</scope>
    <source>
        <strain evidence="9">JFW-Udall</strain>
        <tissue evidence="9">Leaf</tissue>
    </source>
</reference>
<proteinExistence type="inferred from homology"/>
<keyword evidence="10" id="KW-1185">Reference proteome</keyword>